<comment type="caution">
    <text evidence="3">The sequence shown here is derived from an EMBL/GenBank/DDBJ whole genome shotgun (WGS) entry which is preliminary data.</text>
</comment>
<organism evidence="3 4">
    <name type="scientific">Oleiharenicola lentus</name>
    <dbReference type="NCBI Taxonomy" id="2508720"/>
    <lineage>
        <taxon>Bacteria</taxon>
        <taxon>Pseudomonadati</taxon>
        <taxon>Verrucomicrobiota</taxon>
        <taxon>Opitutia</taxon>
        <taxon>Opitutales</taxon>
        <taxon>Opitutaceae</taxon>
        <taxon>Oleiharenicola</taxon>
    </lineage>
</organism>
<gene>
    <name evidence="3" type="ORF">ESB00_00360</name>
</gene>
<accession>A0A4Q1C689</accession>
<reference evidence="3 4" key="1">
    <citation type="submission" date="2019-01" db="EMBL/GenBank/DDBJ databases">
        <title>Lacunisphaera sp. strain TWA-58.</title>
        <authorList>
            <person name="Chen W.-M."/>
        </authorList>
    </citation>
    <scope>NUCLEOTIDE SEQUENCE [LARGE SCALE GENOMIC DNA]</scope>
    <source>
        <strain evidence="3 4">TWA-58</strain>
    </source>
</reference>
<protein>
    <recommendedName>
        <fullName evidence="2">Calcineurin-like phosphoesterase domain-containing protein</fullName>
    </recommendedName>
</protein>
<evidence type="ECO:0000313" key="4">
    <source>
        <dbReference type="Proteomes" id="UP000290218"/>
    </source>
</evidence>
<dbReference type="InterPro" id="IPR024654">
    <property type="entry name" value="Calcineurin-like_PHP_lpxH"/>
</dbReference>
<dbReference type="EMBL" id="SDHX01000001">
    <property type="protein sequence ID" value="RXK54385.1"/>
    <property type="molecule type" value="Genomic_DNA"/>
</dbReference>
<dbReference type="Proteomes" id="UP000290218">
    <property type="component" value="Unassembled WGS sequence"/>
</dbReference>
<proteinExistence type="inferred from homology"/>
<dbReference type="Gene3D" id="3.60.21.10">
    <property type="match status" value="1"/>
</dbReference>
<evidence type="ECO:0000313" key="3">
    <source>
        <dbReference type="EMBL" id="RXK54385.1"/>
    </source>
</evidence>
<dbReference type="Pfam" id="PF12850">
    <property type="entry name" value="Metallophos_2"/>
    <property type="match status" value="1"/>
</dbReference>
<dbReference type="AlphaFoldDB" id="A0A4Q1C689"/>
<dbReference type="RefSeq" id="WP_129045750.1">
    <property type="nucleotide sequence ID" value="NZ_SDHX01000001.1"/>
</dbReference>
<evidence type="ECO:0000256" key="1">
    <source>
        <dbReference type="ARBA" id="ARBA00008950"/>
    </source>
</evidence>
<comment type="similarity">
    <text evidence="1">Belongs to the metallophosphoesterase superfamily. YfcE family.</text>
</comment>
<name>A0A4Q1C689_9BACT</name>
<feature type="domain" description="Calcineurin-like phosphoesterase" evidence="2">
    <location>
        <begin position="1"/>
        <end position="191"/>
    </location>
</feature>
<dbReference type="OrthoDB" id="332939at2"/>
<evidence type="ECO:0000259" key="2">
    <source>
        <dbReference type="Pfam" id="PF12850"/>
    </source>
</evidence>
<dbReference type="SUPFAM" id="SSF56300">
    <property type="entry name" value="Metallo-dependent phosphatases"/>
    <property type="match status" value="1"/>
</dbReference>
<keyword evidence="4" id="KW-1185">Reference proteome</keyword>
<dbReference type="CDD" id="cd00838">
    <property type="entry name" value="MPP_superfamily"/>
    <property type="match status" value="1"/>
</dbReference>
<sequence length="226" mass="24758">MRILHCTDFHANAAWFQWLVAHSGEYSLVCLTGDCLDLLALHRIDEQVRLVRNSVRQAKCAVALCSGNNDSFTGAPAPAYLHHAAWMAEATKRESAWGDGAVFTLGGTRFRCIGWNSILPAADPGEIWLFHAPPARSLPSTDRDAHDVGDEILGEVCRSHRGPRIVFSGHQHSPQSWAEKVGRTWCFNPGVTPLSPVPNHVIVDLGAGTVTYRVSDLDKSWVAIEA</sequence>
<dbReference type="InterPro" id="IPR029052">
    <property type="entry name" value="Metallo-depent_PP-like"/>
</dbReference>